<dbReference type="Proteomes" id="UP000614272">
    <property type="component" value="Unassembled WGS sequence"/>
</dbReference>
<feature type="transmembrane region" description="Helical" evidence="1">
    <location>
        <begin position="6"/>
        <end position="35"/>
    </location>
</feature>
<keyword evidence="1" id="KW-0812">Transmembrane</keyword>
<dbReference type="RefSeq" id="WP_099032968.1">
    <property type="nucleotide sequence ID" value="NZ_BMGJ01000002.1"/>
</dbReference>
<keyword evidence="1" id="KW-1133">Transmembrane helix</keyword>
<comment type="caution">
    <text evidence="2">The sequence shown here is derived from an EMBL/GenBank/DDBJ whole genome shotgun (WGS) entry which is preliminary data.</text>
</comment>
<feature type="transmembrane region" description="Helical" evidence="1">
    <location>
        <begin position="47"/>
        <end position="65"/>
    </location>
</feature>
<feature type="transmembrane region" description="Helical" evidence="1">
    <location>
        <begin position="106"/>
        <end position="127"/>
    </location>
</feature>
<evidence type="ECO:0008006" key="4">
    <source>
        <dbReference type="Google" id="ProtNLM"/>
    </source>
</evidence>
<name>A0ABQ1R3U6_9ALTE</name>
<gene>
    <name evidence="2" type="ORF">GCM10011357_08600</name>
</gene>
<keyword evidence="3" id="KW-1185">Reference proteome</keyword>
<evidence type="ECO:0000313" key="3">
    <source>
        <dbReference type="Proteomes" id="UP000614272"/>
    </source>
</evidence>
<evidence type="ECO:0000313" key="2">
    <source>
        <dbReference type="EMBL" id="GGD55175.1"/>
    </source>
</evidence>
<reference evidence="3" key="1">
    <citation type="journal article" date="2019" name="Int. J. Syst. Evol. Microbiol.">
        <title>The Global Catalogue of Microorganisms (GCM) 10K type strain sequencing project: providing services to taxonomists for standard genome sequencing and annotation.</title>
        <authorList>
            <consortium name="The Broad Institute Genomics Platform"/>
            <consortium name="The Broad Institute Genome Sequencing Center for Infectious Disease"/>
            <person name="Wu L."/>
            <person name="Ma J."/>
        </authorList>
    </citation>
    <scope>NUCLEOTIDE SEQUENCE [LARGE SCALE GENOMIC DNA]</scope>
    <source>
        <strain evidence="3">CGMCC 1.12923</strain>
    </source>
</reference>
<accession>A0ABQ1R3U6</accession>
<sequence length="132" mass="15437">MNSQQLYLLGADLLLGLHLAFVLFVVGGLLLIFIGKWRGWDWVRNRRFRFAHLLAIGFVVVQAWLGRICPLTQWEMMLREQAGQVTYSGAFIAHWMSEFLYYQAPAWVFVLIYSLFGLLVLLSWYLVRPKKP</sequence>
<organism evidence="2 3">
    <name type="scientific">Lacimicrobium alkaliphilum</name>
    <dbReference type="NCBI Taxonomy" id="1526571"/>
    <lineage>
        <taxon>Bacteria</taxon>
        <taxon>Pseudomonadati</taxon>
        <taxon>Pseudomonadota</taxon>
        <taxon>Gammaproteobacteria</taxon>
        <taxon>Alteromonadales</taxon>
        <taxon>Alteromonadaceae</taxon>
        <taxon>Lacimicrobium</taxon>
    </lineage>
</organism>
<dbReference type="Pfam" id="PF10861">
    <property type="entry name" value="DUF2784"/>
    <property type="match status" value="1"/>
</dbReference>
<dbReference type="EMBL" id="BMGJ01000002">
    <property type="protein sequence ID" value="GGD55175.1"/>
    <property type="molecule type" value="Genomic_DNA"/>
</dbReference>
<proteinExistence type="predicted"/>
<keyword evidence="1" id="KW-0472">Membrane</keyword>
<dbReference type="InterPro" id="IPR021218">
    <property type="entry name" value="DUF2784"/>
</dbReference>
<protein>
    <recommendedName>
        <fullName evidence="4">DUF2784 domain-containing protein</fullName>
    </recommendedName>
</protein>
<evidence type="ECO:0000256" key="1">
    <source>
        <dbReference type="SAM" id="Phobius"/>
    </source>
</evidence>